<keyword evidence="1" id="KW-1133">Transmembrane helix</keyword>
<dbReference type="Proteomes" id="UP000027222">
    <property type="component" value="Unassembled WGS sequence"/>
</dbReference>
<feature type="transmembrane region" description="Helical" evidence="1">
    <location>
        <begin position="98"/>
        <end position="121"/>
    </location>
</feature>
<accession>A0A067TS14</accession>
<evidence type="ECO:0000313" key="3">
    <source>
        <dbReference type="Proteomes" id="UP000027222"/>
    </source>
</evidence>
<feature type="transmembrane region" description="Helical" evidence="1">
    <location>
        <begin position="133"/>
        <end position="153"/>
    </location>
</feature>
<dbReference type="EMBL" id="KL142367">
    <property type="protein sequence ID" value="KDR85990.1"/>
    <property type="molecule type" value="Genomic_DNA"/>
</dbReference>
<keyword evidence="3" id="KW-1185">Reference proteome</keyword>
<protein>
    <submittedName>
        <fullName evidence="2">Uncharacterized protein</fullName>
    </submittedName>
</protein>
<dbReference type="STRING" id="685588.A0A067TS14"/>
<organism evidence="2 3">
    <name type="scientific">Galerina marginata (strain CBS 339.88)</name>
    <dbReference type="NCBI Taxonomy" id="685588"/>
    <lineage>
        <taxon>Eukaryota</taxon>
        <taxon>Fungi</taxon>
        <taxon>Dikarya</taxon>
        <taxon>Basidiomycota</taxon>
        <taxon>Agaricomycotina</taxon>
        <taxon>Agaricomycetes</taxon>
        <taxon>Agaricomycetidae</taxon>
        <taxon>Agaricales</taxon>
        <taxon>Agaricineae</taxon>
        <taxon>Strophariaceae</taxon>
        <taxon>Galerina</taxon>
    </lineage>
</organism>
<proteinExistence type="predicted"/>
<gene>
    <name evidence="2" type="ORF">GALMADRAFT_54226</name>
</gene>
<dbReference type="HOGENOM" id="CLU_044614_0_0_1"/>
<feature type="transmembrane region" description="Helical" evidence="1">
    <location>
        <begin position="247"/>
        <end position="267"/>
    </location>
</feature>
<sequence>MDTGTTLFEHSYYIGSYMGGILYGLELTVYFMIIEALFRRGNKNSSTSRRFCSIYSTIMVMLSTIDVACNAIWGEEMWITYRDRPGGVPEYITTRVSVWYETLGSVSVVCSVFMGDALLVYRTFLVYGRRPAFIAIPGVLYLAGLGLAINQLLVAGEPHGNFFGPESVKFAVSYYTITISLNIVLTVFICVRLSRVSNHFSRTLGRENAKVYTGAAAILVESAALYSILGIMYLIPYSLHNGTGILFGQLWSKMSGLAPLLIILRVVNGRAWREDMMTRSSAPLIFITSNVDIHPSPSPTPSSSPIPS</sequence>
<dbReference type="AlphaFoldDB" id="A0A067TS14"/>
<name>A0A067TS14_GALM3</name>
<feature type="transmembrane region" description="Helical" evidence="1">
    <location>
        <begin position="12"/>
        <end position="33"/>
    </location>
</feature>
<keyword evidence="1" id="KW-0812">Transmembrane</keyword>
<evidence type="ECO:0000256" key="1">
    <source>
        <dbReference type="SAM" id="Phobius"/>
    </source>
</evidence>
<reference evidence="3" key="1">
    <citation type="journal article" date="2014" name="Proc. Natl. Acad. Sci. U.S.A.">
        <title>Extensive sampling of basidiomycete genomes demonstrates inadequacy of the white-rot/brown-rot paradigm for wood decay fungi.</title>
        <authorList>
            <person name="Riley R."/>
            <person name="Salamov A.A."/>
            <person name="Brown D.W."/>
            <person name="Nagy L.G."/>
            <person name="Floudas D."/>
            <person name="Held B.W."/>
            <person name="Levasseur A."/>
            <person name="Lombard V."/>
            <person name="Morin E."/>
            <person name="Otillar R."/>
            <person name="Lindquist E.A."/>
            <person name="Sun H."/>
            <person name="LaButti K.M."/>
            <person name="Schmutz J."/>
            <person name="Jabbour D."/>
            <person name="Luo H."/>
            <person name="Baker S.E."/>
            <person name="Pisabarro A.G."/>
            <person name="Walton J.D."/>
            <person name="Blanchette R.A."/>
            <person name="Henrissat B."/>
            <person name="Martin F."/>
            <person name="Cullen D."/>
            <person name="Hibbett D.S."/>
            <person name="Grigoriev I.V."/>
        </authorList>
    </citation>
    <scope>NUCLEOTIDE SEQUENCE [LARGE SCALE GENOMIC DNA]</scope>
    <source>
        <strain evidence="3">CBS 339.88</strain>
    </source>
</reference>
<evidence type="ECO:0000313" key="2">
    <source>
        <dbReference type="EMBL" id="KDR85990.1"/>
    </source>
</evidence>
<dbReference type="OrthoDB" id="2796825at2759"/>
<keyword evidence="1" id="KW-0472">Membrane</keyword>
<feature type="transmembrane region" description="Helical" evidence="1">
    <location>
        <begin position="54"/>
        <end position="73"/>
    </location>
</feature>
<feature type="transmembrane region" description="Helical" evidence="1">
    <location>
        <begin position="173"/>
        <end position="191"/>
    </location>
</feature>
<feature type="transmembrane region" description="Helical" evidence="1">
    <location>
        <begin position="211"/>
        <end position="235"/>
    </location>
</feature>